<organism evidence="1">
    <name type="scientific">freshwater metagenome</name>
    <dbReference type="NCBI Taxonomy" id="449393"/>
    <lineage>
        <taxon>unclassified sequences</taxon>
        <taxon>metagenomes</taxon>
        <taxon>ecological metagenomes</taxon>
    </lineage>
</organism>
<proteinExistence type="predicted"/>
<accession>A0A6J6JZM4</accession>
<reference evidence="1" key="1">
    <citation type="submission" date="2020-05" db="EMBL/GenBank/DDBJ databases">
        <authorList>
            <person name="Chiriac C."/>
            <person name="Salcher M."/>
            <person name="Ghai R."/>
            <person name="Kavagutti S V."/>
        </authorList>
    </citation>
    <scope>NUCLEOTIDE SEQUENCE</scope>
</reference>
<sequence>MSCLGDLRMQPAHNPGKSDGYIFRIGDDQIRCFKLSLVAVKRGERFVAACHANNEASVHRLQVVCMVRLIELKIHKIRNVDNVVDGSHSCPRKSLLDPCWRFGNDDPRHGHDGKPAATIWRLDLNWNSQLRAEFANLA</sequence>
<evidence type="ECO:0000313" key="1">
    <source>
        <dbReference type="EMBL" id="CAB4642970.1"/>
    </source>
</evidence>
<name>A0A6J6JZM4_9ZZZZ</name>
<gene>
    <name evidence="1" type="ORF">UFOPK2195_00033</name>
</gene>
<dbReference type="AlphaFoldDB" id="A0A6J6JZM4"/>
<protein>
    <submittedName>
        <fullName evidence="1">Unannotated protein</fullName>
    </submittedName>
</protein>
<dbReference type="EMBL" id="CAEZWH010000003">
    <property type="protein sequence ID" value="CAB4642970.1"/>
    <property type="molecule type" value="Genomic_DNA"/>
</dbReference>